<evidence type="ECO:0000313" key="1">
    <source>
        <dbReference type="EMBL" id="CEO61062.1"/>
    </source>
</evidence>
<reference evidence="2" key="1">
    <citation type="journal article" date="2015" name="Genome Announc.">
        <title>Draft genome sequence of the fungus Penicillium brasilianum MG11.</title>
        <authorList>
            <person name="Horn F."/>
            <person name="Linde J."/>
            <person name="Mattern D.J."/>
            <person name="Walther G."/>
            <person name="Guthke R."/>
            <person name="Brakhage A.A."/>
            <person name="Valiante V."/>
        </authorList>
    </citation>
    <scope>NUCLEOTIDE SEQUENCE [LARGE SCALE GENOMIC DNA]</scope>
    <source>
        <strain evidence="2">MG11</strain>
    </source>
</reference>
<sequence>MIRASLIASGFLPAALSPPHGNITSPTATSPTSNCVAKRSSSFVQIDKHHQDVAHPTSEPSLSFTLTSPCAEIRVFSTLIAQHSPLPQIAMTV</sequence>
<protein>
    <submittedName>
        <fullName evidence="1">Uncharacterized protein</fullName>
    </submittedName>
</protein>
<organism evidence="1 2">
    <name type="scientific">Penicillium brasilianum</name>
    <dbReference type="NCBI Taxonomy" id="104259"/>
    <lineage>
        <taxon>Eukaryota</taxon>
        <taxon>Fungi</taxon>
        <taxon>Dikarya</taxon>
        <taxon>Ascomycota</taxon>
        <taxon>Pezizomycotina</taxon>
        <taxon>Eurotiomycetes</taxon>
        <taxon>Eurotiomycetidae</taxon>
        <taxon>Eurotiales</taxon>
        <taxon>Aspergillaceae</taxon>
        <taxon>Penicillium</taxon>
    </lineage>
</organism>
<name>A0A0F7VK87_PENBI</name>
<proteinExistence type="predicted"/>
<accession>A0A0F7VK87</accession>
<gene>
    <name evidence="1" type="ORF">PMG11_05439</name>
</gene>
<evidence type="ECO:0000313" key="2">
    <source>
        <dbReference type="Proteomes" id="UP000042958"/>
    </source>
</evidence>
<dbReference type="Proteomes" id="UP000042958">
    <property type="component" value="Unassembled WGS sequence"/>
</dbReference>
<keyword evidence="2" id="KW-1185">Reference proteome</keyword>
<dbReference type="AlphaFoldDB" id="A0A0F7VK87"/>
<dbReference type="EMBL" id="CDHK01000004">
    <property type="protein sequence ID" value="CEO61062.1"/>
    <property type="molecule type" value="Genomic_DNA"/>
</dbReference>